<gene>
    <name evidence="19" type="ORF">M0812_08423</name>
</gene>
<keyword evidence="15" id="KW-0539">Nucleus</keyword>
<dbReference type="PANTHER" id="PTHR11472">
    <property type="entry name" value="DNA REPAIR DEAD HELICASE RAD3/XP-D SUBFAMILY MEMBER"/>
    <property type="match status" value="1"/>
</dbReference>
<dbReference type="SMART" id="SM00487">
    <property type="entry name" value="DEXDc"/>
    <property type="match status" value="1"/>
</dbReference>
<reference evidence="19" key="1">
    <citation type="submission" date="2022-08" db="EMBL/GenBank/DDBJ databases">
        <title>Novel sulphate-reducing endosymbionts in the free-living metamonad Anaeramoeba.</title>
        <authorList>
            <person name="Jerlstrom-Hultqvist J."/>
            <person name="Cepicka I."/>
            <person name="Gallot-Lavallee L."/>
            <person name="Salas-Leiva D."/>
            <person name="Curtis B.A."/>
            <person name="Zahonova K."/>
            <person name="Pipaliya S."/>
            <person name="Dacks J."/>
            <person name="Roger A.J."/>
        </authorList>
    </citation>
    <scope>NUCLEOTIDE SEQUENCE</scope>
    <source>
        <strain evidence="19">Busselton2</strain>
    </source>
</reference>
<evidence type="ECO:0000256" key="17">
    <source>
        <dbReference type="SAM" id="MobiDB-lite"/>
    </source>
</evidence>
<feature type="compositionally biased region" description="Polar residues" evidence="17">
    <location>
        <begin position="974"/>
        <end position="987"/>
    </location>
</feature>
<feature type="domain" description="Helicase ATP-binding" evidence="18">
    <location>
        <begin position="17"/>
        <end position="486"/>
    </location>
</feature>
<accession>A0AAV7ZX73</accession>
<keyword evidence="7" id="KW-0227">DNA damage</keyword>
<dbReference type="GO" id="GO:0051539">
    <property type="term" value="F:4 iron, 4 sulfur cluster binding"/>
    <property type="evidence" value="ECO:0007669"/>
    <property type="project" value="UniProtKB-KW"/>
</dbReference>
<evidence type="ECO:0000256" key="6">
    <source>
        <dbReference type="ARBA" id="ARBA00022741"/>
    </source>
</evidence>
<dbReference type="SUPFAM" id="SSF52540">
    <property type="entry name" value="P-loop containing nucleoside triphosphate hydrolases"/>
    <property type="match status" value="2"/>
</dbReference>
<evidence type="ECO:0000256" key="8">
    <source>
        <dbReference type="ARBA" id="ARBA00022801"/>
    </source>
</evidence>
<evidence type="ECO:0000256" key="4">
    <source>
        <dbReference type="ARBA" id="ARBA00022485"/>
    </source>
</evidence>
<comment type="similarity">
    <text evidence="3">Belongs to the DEAD box helicase family. DEAH subfamily.</text>
</comment>
<keyword evidence="10" id="KW-0067">ATP-binding</keyword>
<dbReference type="SMART" id="SM00491">
    <property type="entry name" value="HELICc2"/>
    <property type="match status" value="1"/>
</dbReference>
<feature type="compositionally biased region" description="Basic and acidic residues" evidence="17">
    <location>
        <begin position="84"/>
        <end position="100"/>
    </location>
</feature>
<dbReference type="EMBL" id="JANTQA010000020">
    <property type="protein sequence ID" value="KAJ3446611.1"/>
    <property type="molecule type" value="Genomic_DNA"/>
</dbReference>
<dbReference type="GO" id="GO:0005524">
    <property type="term" value="F:ATP binding"/>
    <property type="evidence" value="ECO:0007669"/>
    <property type="project" value="UniProtKB-KW"/>
</dbReference>
<dbReference type="Gene3D" id="3.40.50.300">
    <property type="entry name" value="P-loop containing nucleotide triphosphate hydrolases"/>
    <property type="match status" value="3"/>
</dbReference>
<comment type="caution">
    <text evidence="19">The sequence shown here is derived from an EMBL/GenBank/DDBJ whole genome shotgun (WGS) entry which is preliminary data.</text>
</comment>
<dbReference type="GO" id="GO:0005634">
    <property type="term" value="C:nucleus"/>
    <property type="evidence" value="ECO:0007669"/>
    <property type="project" value="UniProtKB-SubCell"/>
</dbReference>
<dbReference type="InterPro" id="IPR014013">
    <property type="entry name" value="Helic_SF1/SF2_ATP-bd_DinG/Rad3"/>
</dbReference>
<feature type="region of interest" description="Disordered" evidence="17">
    <location>
        <begin position="1019"/>
        <end position="1067"/>
    </location>
</feature>
<dbReference type="GO" id="GO:0006289">
    <property type="term" value="P:nucleotide-excision repair"/>
    <property type="evidence" value="ECO:0007669"/>
    <property type="project" value="TreeGrafter"/>
</dbReference>
<dbReference type="InterPro" id="IPR010614">
    <property type="entry name" value="RAD3-like_helicase_DEAD"/>
</dbReference>
<evidence type="ECO:0000256" key="16">
    <source>
        <dbReference type="ARBA" id="ARBA00082714"/>
    </source>
</evidence>
<evidence type="ECO:0000256" key="2">
    <source>
        <dbReference type="ARBA" id="ARBA00004123"/>
    </source>
</evidence>
<dbReference type="Pfam" id="PF13307">
    <property type="entry name" value="Helicase_C_2"/>
    <property type="match status" value="1"/>
</dbReference>
<evidence type="ECO:0000256" key="13">
    <source>
        <dbReference type="ARBA" id="ARBA00023204"/>
    </source>
</evidence>
<feature type="compositionally biased region" description="Low complexity" evidence="17">
    <location>
        <begin position="988"/>
        <end position="1000"/>
    </location>
</feature>
<evidence type="ECO:0000256" key="11">
    <source>
        <dbReference type="ARBA" id="ARBA00023004"/>
    </source>
</evidence>
<dbReference type="FunFam" id="3.40.50.300:FF:000731">
    <property type="entry name" value="Fanconi anemia group J protein homolog"/>
    <property type="match status" value="1"/>
</dbReference>
<comment type="cofactor">
    <cofactor evidence="1">
        <name>[4Fe-4S] cluster</name>
        <dbReference type="ChEBI" id="CHEBI:49883"/>
    </cofactor>
</comment>
<dbReference type="GO" id="GO:0003678">
    <property type="term" value="F:DNA helicase activity"/>
    <property type="evidence" value="ECO:0007669"/>
    <property type="project" value="InterPro"/>
</dbReference>
<evidence type="ECO:0000256" key="14">
    <source>
        <dbReference type="ARBA" id="ARBA00023235"/>
    </source>
</evidence>
<keyword evidence="14" id="KW-0413">Isomerase</keyword>
<feature type="region of interest" description="Disordered" evidence="17">
    <location>
        <begin position="974"/>
        <end position="1000"/>
    </location>
</feature>
<organism evidence="19 20">
    <name type="scientific">Anaeramoeba flamelloides</name>
    <dbReference type="NCBI Taxonomy" id="1746091"/>
    <lineage>
        <taxon>Eukaryota</taxon>
        <taxon>Metamonada</taxon>
        <taxon>Anaeramoebidae</taxon>
        <taxon>Anaeramoeba</taxon>
    </lineage>
</organism>
<keyword evidence="11" id="KW-0408">Iron</keyword>
<dbReference type="NCBIfam" id="TIGR00604">
    <property type="entry name" value="rad3"/>
    <property type="match status" value="1"/>
</dbReference>
<dbReference type="Proteomes" id="UP001146793">
    <property type="component" value="Unassembled WGS sequence"/>
</dbReference>
<keyword evidence="12" id="KW-0411">Iron-sulfur</keyword>
<dbReference type="GO" id="GO:0003677">
    <property type="term" value="F:DNA binding"/>
    <property type="evidence" value="ECO:0007669"/>
    <property type="project" value="InterPro"/>
</dbReference>
<keyword evidence="5" id="KW-0479">Metal-binding</keyword>
<dbReference type="CDD" id="cd18788">
    <property type="entry name" value="SF2_C_XPD"/>
    <property type="match status" value="1"/>
</dbReference>
<evidence type="ECO:0000313" key="20">
    <source>
        <dbReference type="Proteomes" id="UP001146793"/>
    </source>
</evidence>
<keyword evidence="4" id="KW-0004">4Fe-4S</keyword>
<evidence type="ECO:0000256" key="12">
    <source>
        <dbReference type="ARBA" id="ARBA00023014"/>
    </source>
</evidence>
<evidence type="ECO:0000256" key="7">
    <source>
        <dbReference type="ARBA" id="ARBA00022763"/>
    </source>
</evidence>
<dbReference type="GO" id="GO:0046872">
    <property type="term" value="F:metal ion binding"/>
    <property type="evidence" value="ECO:0007669"/>
    <property type="project" value="UniProtKB-KW"/>
</dbReference>
<feature type="region of interest" description="Disordered" evidence="17">
    <location>
        <begin position="80"/>
        <end position="111"/>
    </location>
</feature>
<feature type="compositionally biased region" description="Basic residues" evidence="17">
    <location>
        <begin position="183"/>
        <end position="202"/>
    </location>
</feature>
<sequence>MNKTKKETKVKAKYKYQDIEVLSPFEFYRSQHEMSDRIIYGLRNEKNCLLESPTGTGKSIVLLTASLAWMDHHKKRNLQLMKGNLKERTRPQQKKEKTKEEDEEQEQLSEEKKTFNKKFKTFIKNSKEKKTTTDQPQKETKEKETKKKNNKKPKENKNCPSKCENTKQKKLKKKQKQKQEQKKKQKKKKKKQNKKKNKKKNKSNPFKHELVLKYGLNSISSSDSSSGIDPNSISNSDSNSHSGSGSDSDSGIKLIKPKRTHNGKKTTKKATTTSPSVIPIDNESLQDIKLMPTIYLSSHTHTQLKQLVRELRKSCYKPNMTTLGSRKHYCLNEEVLKSKLGENQACKKLIRRGKCLYKKRLDERDLSFGSFGLEKKVWDMEDLKEFGSEQCVCPYYLSRGLQKEADLVLSPYNYLIQPSIRKLLKIDLDNQVVVIDEAHNIENSARESLNFNASLGDLERITIELREKLIKYGQKFVEKAELLQILVNTLQTMIENLAVTGFRTDRYGNKYKSWNGSGICDAFKEYQITPQIIGEARKNYEWIQLKVGTKVKNDNSQDEEIVKALKPIPEFTALASSVFERFFNCTQFLFKHSSQFAMYLTQSIPTFTNRYNRNSYNRKRKSKFIDDNQQLLNNTVKNELSIWCNSSYLAFQDGFKNVRSVILTSGTLSPIFSFESELKTEFPIKLEAGHVIDIPRQARIGTISRGPNNVEYKLIYNNTKKLEVQDSIGKLILNYAKVIPDGILVFFPSYTLMNKFKSRWELTNLWYQLSEIKDLFVEPQGKSKKFKSTMNKYYRAIKQNKKISSTKTGAIFFVACRGKVSEGMDFADEKARCTIVLGIPYPNLSNLQILEKKGYNNKFSRKNGLLNGSKWYDLQAYRALNQAIGRCLRHRYDYGSIILVDSRYALKNVKLNLTKWIRNSIVDYRHWEQSVLDLKNFFENIKQNPIVPGESDNIPKSSQIYTSSFNLNLEKSNQKSSFTTNNQLNKASNNSQMINNNNSNINNFISNNSLTSQPNLIQNSYQNKNNFSNSFNQNYNNNNNNSFNHHQNQNQNQNQSQNWFQQQQQQKFQPNLNQNQYKPFNQFPINNNKFKQNNFYTQQQQQYPQQQFQNRRFPQLQPQQQQQQQQQFQKQLINLDPKKNQINERIIMAKKILKTQNTPNGVDLNKFFISPIPPNKKSPEKHIFSKKQLINTYYIITKKNKKKIKNENTTRICCVDCGETLYNWKNNFDNISLIPKELNCNFRSKFTSFLVLENQFQKNQFKGIIDKTKRFDKFTNLNYFEVYCSFCGHMMGILTLNFNFLCIFENTMKGDFRHPSIKKSPLLTKTEDKDSLNQESNFFKMFSNNNTKNSIK</sequence>
<dbReference type="SMART" id="SM00488">
    <property type="entry name" value="DEXDc2"/>
    <property type="match status" value="1"/>
</dbReference>
<dbReference type="InterPro" id="IPR045028">
    <property type="entry name" value="DinG/Rad3-like"/>
</dbReference>
<comment type="subcellular location">
    <subcellularLocation>
        <location evidence="2">Nucleus</location>
    </subcellularLocation>
</comment>
<dbReference type="Pfam" id="PF06733">
    <property type="entry name" value="DEAD_2"/>
    <property type="match status" value="1"/>
</dbReference>
<dbReference type="InterPro" id="IPR014001">
    <property type="entry name" value="Helicase_ATP-bd"/>
</dbReference>
<name>A0AAV7ZX73_9EUKA</name>
<evidence type="ECO:0000256" key="3">
    <source>
        <dbReference type="ARBA" id="ARBA00008792"/>
    </source>
</evidence>
<keyword evidence="8" id="KW-0378">Hydrolase</keyword>
<feature type="region of interest" description="Disordered" evidence="17">
    <location>
        <begin position="126"/>
        <end position="209"/>
    </location>
</feature>
<evidence type="ECO:0000256" key="1">
    <source>
        <dbReference type="ARBA" id="ARBA00001966"/>
    </source>
</evidence>
<dbReference type="PROSITE" id="PS51193">
    <property type="entry name" value="HELICASE_ATP_BIND_2"/>
    <property type="match status" value="1"/>
</dbReference>
<dbReference type="InterPro" id="IPR027417">
    <property type="entry name" value="P-loop_NTPase"/>
</dbReference>
<evidence type="ECO:0000256" key="5">
    <source>
        <dbReference type="ARBA" id="ARBA00022723"/>
    </source>
</evidence>
<proteinExistence type="inferred from homology"/>
<dbReference type="InterPro" id="IPR006554">
    <property type="entry name" value="Helicase-like_DEXD_c2"/>
</dbReference>
<evidence type="ECO:0000256" key="15">
    <source>
        <dbReference type="ARBA" id="ARBA00023242"/>
    </source>
</evidence>
<keyword evidence="13" id="KW-0234">DNA repair</keyword>
<dbReference type="InterPro" id="IPR013020">
    <property type="entry name" value="Rad3/Chl1-like"/>
</dbReference>
<evidence type="ECO:0000256" key="10">
    <source>
        <dbReference type="ARBA" id="ARBA00022840"/>
    </source>
</evidence>
<dbReference type="GO" id="GO:0016818">
    <property type="term" value="F:hydrolase activity, acting on acid anhydrides, in phosphorus-containing anhydrides"/>
    <property type="evidence" value="ECO:0007669"/>
    <property type="project" value="InterPro"/>
</dbReference>
<dbReference type="PANTHER" id="PTHR11472:SF47">
    <property type="entry name" value="FANCONI ANEMIA GROUP J PROTEIN"/>
    <property type="match status" value="1"/>
</dbReference>
<feature type="region of interest" description="Disordered" evidence="17">
    <location>
        <begin position="221"/>
        <end position="277"/>
    </location>
</feature>
<dbReference type="GO" id="GO:1990918">
    <property type="term" value="P:double-strand break repair involved in meiotic recombination"/>
    <property type="evidence" value="ECO:0007669"/>
    <property type="project" value="TreeGrafter"/>
</dbReference>
<dbReference type="InterPro" id="IPR006555">
    <property type="entry name" value="ATP-dep_Helicase_C"/>
</dbReference>
<keyword evidence="9" id="KW-0347">Helicase</keyword>
<feature type="compositionally biased region" description="Basic and acidic residues" evidence="17">
    <location>
        <begin position="126"/>
        <end position="157"/>
    </location>
</feature>
<feature type="compositionally biased region" description="Basic residues" evidence="17">
    <location>
        <begin position="255"/>
        <end position="268"/>
    </location>
</feature>
<keyword evidence="6" id="KW-0547">Nucleotide-binding</keyword>
<evidence type="ECO:0000313" key="19">
    <source>
        <dbReference type="EMBL" id="KAJ3446611.1"/>
    </source>
</evidence>
<evidence type="ECO:0000259" key="18">
    <source>
        <dbReference type="PROSITE" id="PS51193"/>
    </source>
</evidence>
<evidence type="ECO:0000256" key="9">
    <source>
        <dbReference type="ARBA" id="ARBA00022806"/>
    </source>
</evidence>
<protein>
    <recommendedName>
        <fullName evidence="16">DNA 5'-3' helicase FANCJ</fullName>
    </recommendedName>
</protein>
<feature type="compositionally biased region" description="Low complexity" evidence="17">
    <location>
        <begin position="221"/>
        <end position="252"/>
    </location>
</feature>